<dbReference type="Proteomes" id="UP000192520">
    <property type="component" value="Unassembled WGS sequence"/>
</dbReference>
<dbReference type="Gene3D" id="3.40.50.150">
    <property type="entry name" value="Vaccinia Virus protein VP39"/>
    <property type="match status" value="1"/>
</dbReference>
<reference evidence="6" key="1">
    <citation type="submission" date="2017-03" db="EMBL/GenBank/DDBJ databases">
        <title>Novel pathways for hydrocarbon cycling and metabolic interdependencies in hydrothermal sediment communities.</title>
        <authorList>
            <person name="Dombrowski N."/>
            <person name="Seitz K."/>
            <person name="Teske A."/>
            <person name="Baker B."/>
        </authorList>
    </citation>
    <scope>NUCLEOTIDE SEQUENCE [LARGE SCALE GENOMIC DNA]</scope>
</reference>
<dbReference type="InterPro" id="IPR002941">
    <property type="entry name" value="DNA_methylase_N4/N6"/>
</dbReference>
<dbReference type="PANTHER" id="PTHR13370">
    <property type="entry name" value="RNA METHYLASE-RELATED"/>
    <property type="match status" value="1"/>
</dbReference>
<organism evidence="5 6">
    <name type="scientific">candidate division CPR3 bacterium 4484_211</name>
    <dbReference type="NCBI Taxonomy" id="1968527"/>
    <lineage>
        <taxon>Bacteria</taxon>
        <taxon>Bacteria division CPR3</taxon>
    </lineage>
</organism>
<evidence type="ECO:0000256" key="2">
    <source>
        <dbReference type="ARBA" id="ARBA00022603"/>
    </source>
</evidence>
<name>A0A1W9NYD9_UNCC3</name>
<evidence type="ECO:0000256" key="3">
    <source>
        <dbReference type="ARBA" id="ARBA00022679"/>
    </source>
</evidence>
<dbReference type="GO" id="GO:0005737">
    <property type="term" value="C:cytoplasm"/>
    <property type="evidence" value="ECO:0007669"/>
    <property type="project" value="TreeGrafter"/>
</dbReference>
<dbReference type="GO" id="GO:0003677">
    <property type="term" value="F:DNA binding"/>
    <property type="evidence" value="ECO:0007669"/>
    <property type="project" value="InterPro"/>
</dbReference>
<dbReference type="AlphaFoldDB" id="A0A1W9NYD9"/>
<dbReference type="Pfam" id="PF01555">
    <property type="entry name" value="N6_N4_Mtase"/>
    <property type="match status" value="1"/>
</dbReference>
<keyword evidence="3" id="KW-0808">Transferase</keyword>
<dbReference type="PANTHER" id="PTHR13370:SF24">
    <property type="entry name" value="TYPE III RESTRICTION-MODIFICATION ENZYME STYLTI MOD SUBUNIT"/>
    <property type="match status" value="1"/>
</dbReference>
<keyword evidence="2" id="KW-0489">Methyltransferase</keyword>
<evidence type="ECO:0000259" key="4">
    <source>
        <dbReference type="Pfam" id="PF01555"/>
    </source>
</evidence>
<evidence type="ECO:0000313" key="6">
    <source>
        <dbReference type="Proteomes" id="UP000192520"/>
    </source>
</evidence>
<dbReference type="GO" id="GO:0008170">
    <property type="term" value="F:N-methyltransferase activity"/>
    <property type="evidence" value="ECO:0007669"/>
    <property type="project" value="InterPro"/>
</dbReference>
<gene>
    <name evidence="5" type="ORF">B5M47_02310</name>
</gene>
<dbReference type="PROSITE" id="PS00092">
    <property type="entry name" value="N6_MTASE"/>
    <property type="match status" value="1"/>
</dbReference>
<comment type="similarity">
    <text evidence="1">Belongs to the N(4)/N(6)-methyltransferase family.</text>
</comment>
<evidence type="ECO:0000313" key="5">
    <source>
        <dbReference type="EMBL" id="OQX51032.1"/>
    </source>
</evidence>
<dbReference type="SUPFAM" id="SSF53335">
    <property type="entry name" value="S-adenosyl-L-methionine-dependent methyltransferases"/>
    <property type="match status" value="1"/>
</dbReference>
<proteinExistence type="inferred from homology"/>
<dbReference type="InterPro" id="IPR029063">
    <property type="entry name" value="SAM-dependent_MTases_sf"/>
</dbReference>
<sequence>MAEKKKKTIKIQTPKGRPLLNWVGKHPLEHVQGYPTQLIECFDPQSKNHALKTPVYDGLEKNWHNLLFHGDNKEVLATLLELGFRGKIDLVYIDPPFASNKDYVRKVELRGLKDLGRMEEDSESIIQQTMYEDIWKRDEYFQFMYERLILLKELLAETGSIYVHLDYRMVHYLKVLMDEVFGEDNLQNDLIWNYYMGASGTERWGRKHQNILFYSKSNKYQFNLDPVRVPYNPETIARAKRGEARYEVEAEDLEKSGKNPGDVWSDINPVQGNALEKTSYTTQKPETLLERIIKASAESDGLVLDCFVGSGTTCVAAQALGRRWIGVDVNKGAIQVTSKRIQKIIKDQGKNEKYPTFAIYKVNNYDLKILHTEAKELAIQQYGITSTKTDPFFDGTRDSNELVKIIDFNHPLTLLDLQLIVDELNKRPDEDRNVIVICLGRETKVDAWVEEWNKKQPYKDTRTKQRIKQFIIFDLKDKNFVSYEPSKAEVEIKRKGKNKVKIKIKSFISPTIIKRLELEPGLLRKKIPDFRSMIDVVLVDTDYNGEVFRIAYSDVPEKNNDLVKGEYELEIPKKKTKVAVKIIDMLGEEVLVTKKV</sequence>
<dbReference type="InterPro" id="IPR001091">
    <property type="entry name" value="RM_Methyltransferase"/>
</dbReference>
<dbReference type="PRINTS" id="PR00508">
    <property type="entry name" value="S21N4MTFRASE"/>
</dbReference>
<protein>
    <recommendedName>
        <fullName evidence="4">DNA methylase N-4/N-6 domain-containing protein</fullName>
    </recommendedName>
</protein>
<dbReference type="STRING" id="1968527.B5M47_02310"/>
<dbReference type="GO" id="GO:0032259">
    <property type="term" value="P:methylation"/>
    <property type="evidence" value="ECO:0007669"/>
    <property type="project" value="UniProtKB-KW"/>
</dbReference>
<feature type="domain" description="DNA methylase N-4/N-6" evidence="4">
    <location>
        <begin position="88"/>
        <end position="337"/>
    </location>
</feature>
<evidence type="ECO:0000256" key="1">
    <source>
        <dbReference type="ARBA" id="ARBA00006594"/>
    </source>
</evidence>
<comment type="caution">
    <text evidence="5">The sequence shown here is derived from an EMBL/GenBank/DDBJ whole genome shotgun (WGS) entry which is preliminary data.</text>
</comment>
<dbReference type="InterPro" id="IPR002052">
    <property type="entry name" value="DNA_methylase_N6_adenine_CS"/>
</dbReference>
<dbReference type="EMBL" id="MZGJ01000010">
    <property type="protein sequence ID" value="OQX51032.1"/>
    <property type="molecule type" value="Genomic_DNA"/>
</dbReference>
<accession>A0A1W9NYD9</accession>